<dbReference type="GO" id="GO:0046982">
    <property type="term" value="F:protein heterodimerization activity"/>
    <property type="evidence" value="ECO:0007669"/>
    <property type="project" value="InterPro"/>
</dbReference>
<evidence type="ECO:0000256" key="4">
    <source>
        <dbReference type="ARBA" id="ARBA00023163"/>
    </source>
</evidence>
<feature type="domain" description="TAFII28-like protein" evidence="6">
    <location>
        <begin position="126"/>
        <end position="197"/>
    </location>
</feature>
<evidence type="ECO:0000313" key="7">
    <source>
        <dbReference type="EMBL" id="AMD21639.1"/>
    </source>
</evidence>
<sequence length="334" mass="39157">MIEPHGPLDRIPLENYPPQLTIANYMAIKQMIDQVINEDQEYVNWKLKNQRTGGTLDKYLYSYKLEEEYERENREKINEAESKVLKPGDFYDMPKGMKFPRDIYDDQLRQLPRPRMLDQQQVRKLFVDHLDEEQMNRYEVFKRASLAKNQIKKISSVVTNQTVAANVNLLLGGIGKLLVGEIVEKALDVKQKWLLSMMVNKFHERKVIGNKLKKHLKKLTILVGTASGIDDEVDEEESDSYYDDDKEETAFVLESNKLLKSSKNTEEIRVRIIKQYNILVTQFNKLNVSVEKYINSPLLPEHIHEAWRLYRLENDTVLSAHWRTQGEGNGLLFR</sequence>
<gene>
    <name evidence="7" type="ORF">AW171_hschr63602</name>
</gene>
<evidence type="ECO:0000313" key="8">
    <source>
        <dbReference type="Proteomes" id="UP000243052"/>
    </source>
</evidence>
<dbReference type="Gene3D" id="1.10.20.10">
    <property type="entry name" value="Histone, subunit A"/>
    <property type="match status" value="1"/>
</dbReference>
<keyword evidence="8" id="KW-1185">Reference proteome</keyword>
<keyword evidence="4" id="KW-0804">Transcription</keyword>
<evidence type="ECO:0000256" key="3">
    <source>
        <dbReference type="ARBA" id="ARBA00023015"/>
    </source>
</evidence>
<comment type="subcellular location">
    <subcellularLocation>
        <location evidence="1">Nucleus</location>
    </subcellularLocation>
</comment>
<reference evidence="7 8" key="1">
    <citation type="submission" date="2016-01" db="EMBL/GenBank/DDBJ databases">
        <title>Genome sequence of the yeast Holleya sinecauda.</title>
        <authorList>
            <person name="Dietrich F.S."/>
        </authorList>
    </citation>
    <scope>NUCLEOTIDE SEQUENCE [LARGE SCALE GENOMIC DNA]</scope>
    <source>
        <strain evidence="7 8">ATCC 58844</strain>
    </source>
</reference>
<organism evidence="7 8">
    <name type="scientific">Eremothecium sinecaudum</name>
    <dbReference type="NCBI Taxonomy" id="45286"/>
    <lineage>
        <taxon>Eukaryota</taxon>
        <taxon>Fungi</taxon>
        <taxon>Dikarya</taxon>
        <taxon>Ascomycota</taxon>
        <taxon>Saccharomycotina</taxon>
        <taxon>Saccharomycetes</taxon>
        <taxon>Saccharomycetales</taxon>
        <taxon>Saccharomycetaceae</taxon>
        <taxon>Eremothecium</taxon>
    </lineage>
</organism>
<dbReference type="STRING" id="45286.A0A0X8HUG4"/>
<dbReference type="GeneID" id="28724937"/>
<dbReference type="PANTHER" id="PTHR13218">
    <property type="entry name" value="TRANSCRIPTION INITIATION FACTOR TFIID SUBUNIT 11-RELATED"/>
    <property type="match status" value="1"/>
</dbReference>
<dbReference type="InterPro" id="IPR006809">
    <property type="entry name" value="TAFII28_dom"/>
</dbReference>
<dbReference type="InterPro" id="IPR009072">
    <property type="entry name" value="Histone-fold"/>
</dbReference>
<dbReference type="GO" id="GO:0005669">
    <property type="term" value="C:transcription factor TFIID complex"/>
    <property type="evidence" value="ECO:0007669"/>
    <property type="project" value="InterPro"/>
</dbReference>
<dbReference type="Pfam" id="PF04719">
    <property type="entry name" value="TAFII28"/>
    <property type="match status" value="1"/>
</dbReference>
<evidence type="ECO:0000259" key="6">
    <source>
        <dbReference type="Pfam" id="PF04719"/>
    </source>
</evidence>
<protein>
    <submittedName>
        <fullName evidence="7">HFL217Cp</fullName>
    </submittedName>
</protein>
<evidence type="ECO:0000256" key="1">
    <source>
        <dbReference type="ARBA" id="ARBA00004123"/>
    </source>
</evidence>
<keyword evidence="5" id="KW-0539">Nucleus</keyword>
<comment type="similarity">
    <text evidence="2">Belongs to the TAF11 family.</text>
</comment>
<evidence type="ECO:0000256" key="5">
    <source>
        <dbReference type="ARBA" id="ARBA00023242"/>
    </source>
</evidence>
<dbReference type="RefSeq" id="XP_017988635.1">
    <property type="nucleotide sequence ID" value="XM_018133239.1"/>
</dbReference>
<dbReference type="GO" id="GO:0051123">
    <property type="term" value="P:RNA polymerase II preinitiation complex assembly"/>
    <property type="evidence" value="ECO:0007669"/>
    <property type="project" value="InterPro"/>
</dbReference>
<dbReference type="InterPro" id="IPR045127">
    <property type="entry name" value="TAF11-like"/>
</dbReference>
<proteinExistence type="inferred from homology"/>
<dbReference type="PANTHER" id="PTHR13218:SF8">
    <property type="entry name" value="TRANSCRIPTION INITIATION FACTOR TFIID SUBUNIT 11"/>
    <property type="match status" value="1"/>
</dbReference>
<keyword evidence="3" id="KW-0805">Transcription regulation</keyword>
<dbReference type="Proteomes" id="UP000243052">
    <property type="component" value="Chromosome vi"/>
</dbReference>
<dbReference type="AlphaFoldDB" id="A0A0X8HUG4"/>
<dbReference type="SUPFAM" id="SSF47113">
    <property type="entry name" value="Histone-fold"/>
    <property type="match status" value="1"/>
</dbReference>
<dbReference type="OrthoDB" id="28335at2759"/>
<name>A0A0X8HUG4_9SACH</name>
<accession>A0A0X8HUG4</accession>
<dbReference type="EMBL" id="CP014246">
    <property type="protein sequence ID" value="AMD21639.1"/>
    <property type="molecule type" value="Genomic_DNA"/>
</dbReference>
<dbReference type="GO" id="GO:0016251">
    <property type="term" value="F:RNA polymerase II general transcription initiation factor activity"/>
    <property type="evidence" value="ECO:0007669"/>
    <property type="project" value="TreeGrafter"/>
</dbReference>
<evidence type="ECO:0000256" key="2">
    <source>
        <dbReference type="ARBA" id="ARBA00009788"/>
    </source>
</evidence>